<keyword evidence="1" id="KW-0805">Transcription regulation</keyword>
<accession>A0A6L6WMF6</accession>
<evidence type="ECO:0000256" key="3">
    <source>
        <dbReference type="ARBA" id="ARBA00023163"/>
    </source>
</evidence>
<evidence type="ECO:0000256" key="2">
    <source>
        <dbReference type="ARBA" id="ARBA00023125"/>
    </source>
</evidence>
<protein>
    <submittedName>
        <fullName evidence="5">LuxR family transcriptional regulator</fullName>
    </submittedName>
</protein>
<evidence type="ECO:0000313" key="6">
    <source>
        <dbReference type="Proteomes" id="UP000478892"/>
    </source>
</evidence>
<evidence type="ECO:0000256" key="1">
    <source>
        <dbReference type="ARBA" id="ARBA00023015"/>
    </source>
</evidence>
<dbReference type="Pfam" id="PF03472">
    <property type="entry name" value="Autoind_bind"/>
    <property type="match status" value="1"/>
</dbReference>
<sequence>MKSDIQGVLLRSLETITDGGYSVGVGFQGVEPHFVKSTYSEAWVERYISQRFIQIDPTIQFGLSKTGHFTWAELEAQFPDSKTFFTEARKYGLVKGNTLSIRVEGQVSILSGSGPAWQDQELKIASATLHALAVLAANPNSQNTVLLPDRVKDVLYLMADGVKDKAIADILGIKVETVRARRRSAFQATETVTIAQLMSKVIKNGLI</sequence>
<dbReference type="InterPro" id="IPR036388">
    <property type="entry name" value="WH-like_DNA-bd_sf"/>
</dbReference>
<feature type="domain" description="HTH luxR-type" evidence="4">
    <location>
        <begin position="140"/>
        <end position="205"/>
    </location>
</feature>
<dbReference type="Proteomes" id="UP000478892">
    <property type="component" value="Unassembled WGS sequence"/>
</dbReference>
<keyword evidence="6" id="KW-1185">Reference proteome</keyword>
<dbReference type="PROSITE" id="PS50043">
    <property type="entry name" value="HTH_LUXR_2"/>
    <property type="match status" value="1"/>
</dbReference>
<dbReference type="InterPro" id="IPR000792">
    <property type="entry name" value="Tscrpt_reg_LuxR_C"/>
</dbReference>
<dbReference type="SMART" id="SM00421">
    <property type="entry name" value="HTH_LUXR"/>
    <property type="match status" value="1"/>
</dbReference>
<dbReference type="Gene3D" id="3.30.450.80">
    <property type="entry name" value="Transcription factor LuxR-like, autoinducer-binding domain"/>
    <property type="match status" value="1"/>
</dbReference>
<keyword evidence="2" id="KW-0238">DNA-binding</keyword>
<dbReference type="InterPro" id="IPR005143">
    <property type="entry name" value="TF_LuxR_autoind-bd_dom"/>
</dbReference>
<dbReference type="SUPFAM" id="SSF75516">
    <property type="entry name" value="Pheromone-binding domain of LuxR-like quorum-sensing transcription factors"/>
    <property type="match status" value="1"/>
</dbReference>
<evidence type="ECO:0000259" key="4">
    <source>
        <dbReference type="PROSITE" id="PS50043"/>
    </source>
</evidence>
<organism evidence="5 6">
    <name type="scientific">Parasedimentitalea huanghaiensis</name>
    <dbReference type="NCBI Taxonomy" id="2682100"/>
    <lineage>
        <taxon>Bacteria</taxon>
        <taxon>Pseudomonadati</taxon>
        <taxon>Pseudomonadota</taxon>
        <taxon>Alphaproteobacteria</taxon>
        <taxon>Rhodobacterales</taxon>
        <taxon>Paracoccaceae</taxon>
        <taxon>Parasedimentitalea</taxon>
    </lineage>
</organism>
<gene>
    <name evidence="5" type="ORF">GO984_13465</name>
</gene>
<dbReference type="RefSeq" id="WP_157023049.1">
    <property type="nucleotide sequence ID" value="NZ_WQLV01000008.1"/>
</dbReference>
<evidence type="ECO:0000313" key="5">
    <source>
        <dbReference type="EMBL" id="MVO16822.1"/>
    </source>
</evidence>
<dbReference type="InterPro" id="IPR036693">
    <property type="entry name" value="TF_LuxR_autoind-bd_dom_sf"/>
</dbReference>
<proteinExistence type="predicted"/>
<dbReference type="AlphaFoldDB" id="A0A6L6WMF6"/>
<dbReference type="EMBL" id="WQLV01000008">
    <property type="protein sequence ID" value="MVO16822.1"/>
    <property type="molecule type" value="Genomic_DNA"/>
</dbReference>
<reference evidence="5 6" key="1">
    <citation type="submission" date="2019-12" db="EMBL/GenBank/DDBJ databases">
        <authorList>
            <person name="Zhang Y.-J."/>
        </authorList>
    </citation>
    <scope>NUCLEOTIDE SEQUENCE [LARGE SCALE GENOMIC DNA]</scope>
    <source>
        <strain evidence="5 6">CY05</strain>
    </source>
</reference>
<keyword evidence="3" id="KW-0804">Transcription</keyword>
<dbReference type="Gene3D" id="1.10.10.10">
    <property type="entry name" value="Winged helix-like DNA-binding domain superfamily/Winged helix DNA-binding domain"/>
    <property type="match status" value="1"/>
</dbReference>
<dbReference type="GO" id="GO:0003677">
    <property type="term" value="F:DNA binding"/>
    <property type="evidence" value="ECO:0007669"/>
    <property type="project" value="UniProtKB-KW"/>
</dbReference>
<name>A0A6L6WMF6_9RHOB</name>
<dbReference type="SUPFAM" id="SSF46894">
    <property type="entry name" value="C-terminal effector domain of the bipartite response regulators"/>
    <property type="match status" value="1"/>
</dbReference>
<dbReference type="InterPro" id="IPR016032">
    <property type="entry name" value="Sig_transdc_resp-reg_C-effctor"/>
</dbReference>
<dbReference type="GO" id="GO:0006355">
    <property type="term" value="P:regulation of DNA-templated transcription"/>
    <property type="evidence" value="ECO:0007669"/>
    <property type="project" value="InterPro"/>
</dbReference>
<comment type="caution">
    <text evidence="5">The sequence shown here is derived from an EMBL/GenBank/DDBJ whole genome shotgun (WGS) entry which is preliminary data.</text>
</comment>